<evidence type="ECO:0008006" key="4">
    <source>
        <dbReference type="Google" id="ProtNLM"/>
    </source>
</evidence>
<protein>
    <recommendedName>
        <fullName evidence="4">Enoyl-CoA hydratase/isomerase</fullName>
    </recommendedName>
</protein>
<dbReference type="InterPro" id="IPR014748">
    <property type="entry name" value="Enoyl-CoA_hydra_C"/>
</dbReference>
<dbReference type="SUPFAM" id="SSF52096">
    <property type="entry name" value="ClpP/crotonase"/>
    <property type="match status" value="1"/>
</dbReference>
<proteinExistence type="inferred from homology"/>
<dbReference type="Gene3D" id="1.10.12.10">
    <property type="entry name" value="Lyase 2-enoyl-coa Hydratase, Chain A, domain 2"/>
    <property type="match status" value="1"/>
</dbReference>
<reference evidence="2 3" key="1">
    <citation type="journal article" date="2020" name="Genome Biol. Evol.">
        <title>A new high-quality draft genome assembly of the Chinese cordyceps Ophiocordyceps sinensis.</title>
        <authorList>
            <person name="Shu R."/>
            <person name="Zhang J."/>
            <person name="Meng Q."/>
            <person name="Zhang H."/>
            <person name="Zhou G."/>
            <person name="Li M."/>
            <person name="Wu P."/>
            <person name="Zhao Y."/>
            <person name="Chen C."/>
            <person name="Qin Q."/>
        </authorList>
    </citation>
    <scope>NUCLEOTIDE SEQUENCE [LARGE SCALE GENOMIC DNA]</scope>
    <source>
        <strain evidence="2 3">IOZ07</strain>
    </source>
</reference>
<accession>A0A8H4LT02</accession>
<sequence length="304" mass="32724">MPPPNLPDSYTSLSLPALRLSHHPPSSPTVTPVIVVSLHRPSALNAFTDTMANSLVAAFNMLSDDPRVRAVVLASSDPANKTFCVGMDFNDKGETPFVDKAELHRDQGGRVALAMYSCNKPVVAAINGSAVGVGITMTLPANIRVASRDAKVGFVFGRRGLCLEACSSFFLPRLVGASKALHLVSTAAVYHASHKLFSDLFSDVVAPDQVLPTALAIADDIAANVSPVASRVIKDMIYRAPATPEEAHLLESKLFHALVLGEDAQEGRASFLEKRRPDFKATMDDAPSWFPWWSPVDVRVKPKI</sequence>
<dbReference type="AlphaFoldDB" id="A0A8H4LT02"/>
<organism evidence="2 3">
    <name type="scientific">Ophiocordyceps sinensis</name>
    <dbReference type="NCBI Taxonomy" id="72228"/>
    <lineage>
        <taxon>Eukaryota</taxon>
        <taxon>Fungi</taxon>
        <taxon>Dikarya</taxon>
        <taxon>Ascomycota</taxon>
        <taxon>Pezizomycotina</taxon>
        <taxon>Sordariomycetes</taxon>
        <taxon>Hypocreomycetidae</taxon>
        <taxon>Hypocreales</taxon>
        <taxon>Ophiocordycipitaceae</taxon>
        <taxon>Ophiocordyceps</taxon>
    </lineage>
</organism>
<gene>
    <name evidence="2" type="ORF">G6O67_008520</name>
</gene>
<comment type="similarity">
    <text evidence="1">Belongs to the enoyl-CoA hydratase/isomerase family.</text>
</comment>
<dbReference type="OrthoDB" id="2018133at2759"/>
<dbReference type="PANTHER" id="PTHR43684:SF4">
    <property type="entry name" value="ENOYL-COA HYDRATASE_ISOMERASE FAMILY PROTEIN (AFU_ORTHOLOGUE AFUA_1G01890)"/>
    <property type="match status" value="1"/>
</dbReference>
<dbReference type="PANTHER" id="PTHR43684">
    <property type="match status" value="1"/>
</dbReference>
<keyword evidence="3" id="KW-1185">Reference proteome</keyword>
<dbReference type="InterPro" id="IPR001753">
    <property type="entry name" value="Enoyl-CoA_hydra/iso"/>
</dbReference>
<dbReference type="InterPro" id="IPR051053">
    <property type="entry name" value="ECH/Chromodomain_protein"/>
</dbReference>
<dbReference type="Gene3D" id="3.90.226.10">
    <property type="entry name" value="2-enoyl-CoA Hydratase, Chain A, domain 1"/>
    <property type="match status" value="1"/>
</dbReference>
<evidence type="ECO:0000313" key="3">
    <source>
        <dbReference type="Proteomes" id="UP000557566"/>
    </source>
</evidence>
<evidence type="ECO:0000313" key="2">
    <source>
        <dbReference type="EMBL" id="KAF4504362.1"/>
    </source>
</evidence>
<dbReference type="InterPro" id="IPR029045">
    <property type="entry name" value="ClpP/crotonase-like_dom_sf"/>
</dbReference>
<name>A0A8H4LT02_9HYPO</name>
<dbReference type="Proteomes" id="UP000557566">
    <property type="component" value="Unassembled WGS sequence"/>
</dbReference>
<dbReference type="EMBL" id="JAAVMX010000011">
    <property type="protein sequence ID" value="KAF4504362.1"/>
    <property type="molecule type" value="Genomic_DNA"/>
</dbReference>
<dbReference type="Pfam" id="PF00378">
    <property type="entry name" value="ECH_1"/>
    <property type="match status" value="1"/>
</dbReference>
<comment type="caution">
    <text evidence="2">The sequence shown here is derived from an EMBL/GenBank/DDBJ whole genome shotgun (WGS) entry which is preliminary data.</text>
</comment>
<dbReference type="CDD" id="cd06558">
    <property type="entry name" value="crotonase-like"/>
    <property type="match status" value="1"/>
</dbReference>
<evidence type="ECO:0000256" key="1">
    <source>
        <dbReference type="ARBA" id="ARBA00005254"/>
    </source>
</evidence>